<dbReference type="Gene3D" id="1.10.287.130">
    <property type="match status" value="1"/>
</dbReference>
<reference evidence="17 18" key="1">
    <citation type="submission" date="2019-03" db="EMBL/GenBank/DDBJ databases">
        <title>Genomic Encyclopedia of Type Strains, Phase IV (KMG-IV): sequencing the most valuable type-strain genomes for metagenomic binning, comparative biology and taxonomic classification.</title>
        <authorList>
            <person name="Goeker M."/>
        </authorList>
    </citation>
    <scope>NUCLEOTIDE SEQUENCE [LARGE SCALE GENOMIC DNA]</scope>
    <source>
        <strain evidence="17 18">JA181</strain>
    </source>
</reference>
<evidence type="ECO:0000259" key="16">
    <source>
        <dbReference type="PROSITE" id="PS50110"/>
    </source>
</evidence>
<dbReference type="GO" id="GO:0000155">
    <property type="term" value="F:phosphorelay sensor kinase activity"/>
    <property type="evidence" value="ECO:0007669"/>
    <property type="project" value="InterPro"/>
</dbReference>
<comment type="subcellular location">
    <subcellularLocation>
        <location evidence="2">Membrane</location>
    </subcellularLocation>
</comment>
<comment type="caution">
    <text evidence="17">The sequence shown here is derived from an EMBL/GenBank/DDBJ whole genome shotgun (WGS) entry which is preliminary data.</text>
</comment>
<feature type="compositionally biased region" description="Low complexity" evidence="14">
    <location>
        <begin position="694"/>
        <end position="703"/>
    </location>
</feature>
<keyword evidence="13" id="KW-0175">Coiled coil</keyword>
<dbReference type="FunFam" id="3.30.565.10:FF:000010">
    <property type="entry name" value="Sensor histidine kinase RcsC"/>
    <property type="match status" value="1"/>
</dbReference>
<dbReference type="Pfam" id="PF12860">
    <property type="entry name" value="PAS_7"/>
    <property type="match status" value="2"/>
</dbReference>
<dbReference type="EMBL" id="SOEB01000010">
    <property type="protein sequence ID" value="TDX28898.1"/>
    <property type="molecule type" value="Genomic_DNA"/>
</dbReference>
<dbReference type="RefSeq" id="WP_134077881.1">
    <property type="nucleotide sequence ID" value="NZ_SOEB01000010.1"/>
</dbReference>
<dbReference type="SUPFAM" id="SSF47384">
    <property type="entry name" value="Homodimeric domain of signal transducing histidine kinase"/>
    <property type="match status" value="1"/>
</dbReference>
<dbReference type="CDD" id="cd00082">
    <property type="entry name" value="HisKA"/>
    <property type="match status" value="1"/>
</dbReference>
<dbReference type="Gene3D" id="3.40.50.2300">
    <property type="match status" value="2"/>
</dbReference>
<evidence type="ECO:0000256" key="8">
    <source>
        <dbReference type="ARBA" id="ARBA00022840"/>
    </source>
</evidence>
<dbReference type="SMART" id="SM00388">
    <property type="entry name" value="HisKA"/>
    <property type="match status" value="1"/>
</dbReference>
<evidence type="ECO:0000256" key="6">
    <source>
        <dbReference type="ARBA" id="ARBA00022741"/>
    </source>
</evidence>
<feature type="domain" description="Response regulatory" evidence="16">
    <location>
        <begin position="577"/>
        <end position="690"/>
    </location>
</feature>
<keyword evidence="5" id="KW-0808">Transferase</keyword>
<dbReference type="Pfam" id="PF00512">
    <property type="entry name" value="HisKA"/>
    <property type="match status" value="1"/>
</dbReference>
<dbReference type="InterPro" id="IPR003661">
    <property type="entry name" value="HisK_dim/P_dom"/>
</dbReference>
<dbReference type="InterPro" id="IPR035965">
    <property type="entry name" value="PAS-like_dom_sf"/>
</dbReference>
<keyword evidence="10" id="KW-0472">Membrane</keyword>
<dbReference type="PANTHER" id="PTHR45339">
    <property type="entry name" value="HYBRID SIGNAL TRANSDUCTION HISTIDINE KINASE J"/>
    <property type="match status" value="1"/>
</dbReference>
<dbReference type="FunFam" id="1.10.287.130:FF:000038">
    <property type="entry name" value="Sensory transduction histidine kinase"/>
    <property type="match status" value="1"/>
</dbReference>
<evidence type="ECO:0000256" key="11">
    <source>
        <dbReference type="ARBA" id="ARBA00023306"/>
    </source>
</evidence>
<dbReference type="Gene3D" id="3.30.450.20">
    <property type="entry name" value="PAS domain"/>
    <property type="match status" value="1"/>
</dbReference>
<dbReference type="InterPro" id="IPR004358">
    <property type="entry name" value="Sig_transdc_His_kin-like_C"/>
</dbReference>
<dbReference type="CDD" id="cd17546">
    <property type="entry name" value="REC_hyHK_CKI1_RcsC-like"/>
    <property type="match status" value="1"/>
</dbReference>
<dbReference type="Gene3D" id="3.30.565.10">
    <property type="entry name" value="Histidine kinase-like ATPase, C-terminal domain"/>
    <property type="match status" value="1"/>
</dbReference>
<dbReference type="InterPro" id="IPR036890">
    <property type="entry name" value="HATPase_C_sf"/>
</dbReference>
<dbReference type="AlphaFoldDB" id="A0A4R8FZ34"/>
<name>A0A4R8FZ34_9RHOB</name>
<keyword evidence="8" id="KW-0067">ATP-binding</keyword>
<evidence type="ECO:0000256" key="4">
    <source>
        <dbReference type="ARBA" id="ARBA00022553"/>
    </source>
</evidence>
<evidence type="ECO:0000256" key="5">
    <source>
        <dbReference type="ARBA" id="ARBA00022679"/>
    </source>
</evidence>
<dbReference type="SUPFAM" id="SSF55785">
    <property type="entry name" value="PYP-like sensor domain (PAS domain)"/>
    <property type="match status" value="1"/>
</dbReference>
<dbReference type="PANTHER" id="PTHR45339:SF5">
    <property type="entry name" value="HISTIDINE KINASE"/>
    <property type="match status" value="1"/>
</dbReference>
<dbReference type="PRINTS" id="PR00344">
    <property type="entry name" value="BCTRLSENSOR"/>
</dbReference>
<dbReference type="SUPFAM" id="SSF55874">
    <property type="entry name" value="ATPase domain of HSP90 chaperone/DNA topoisomerase II/histidine kinase"/>
    <property type="match status" value="1"/>
</dbReference>
<evidence type="ECO:0000256" key="2">
    <source>
        <dbReference type="ARBA" id="ARBA00004370"/>
    </source>
</evidence>
<comment type="catalytic activity">
    <reaction evidence="1">
        <text>ATP + protein L-histidine = ADP + protein N-phospho-L-histidine.</text>
        <dbReference type="EC" id="2.7.13.3"/>
    </reaction>
</comment>
<dbReference type="Proteomes" id="UP000295484">
    <property type="component" value="Unassembled WGS sequence"/>
</dbReference>
<evidence type="ECO:0000256" key="3">
    <source>
        <dbReference type="ARBA" id="ARBA00012438"/>
    </source>
</evidence>
<proteinExistence type="predicted"/>
<evidence type="ECO:0000256" key="9">
    <source>
        <dbReference type="ARBA" id="ARBA00023012"/>
    </source>
</evidence>
<dbReference type="PROSITE" id="PS50110">
    <property type="entry name" value="RESPONSE_REGULATORY"/>
    <property type="match status" value="2"/>
</dbReference>
<dbReference type="InterPro" id="IPR005467">
    <property type="entry name" value="His_kinase_dom"/>
</dbReference>
<feature type="domain" description="Histidine kinase" evidence="15">
    <location>
        <begin position="339"/>
        <end position="560"/>
    </location>
</feature>
<dbReference type="PROSITE" id="PS50109">
    <property type="entry name" value="HIS_KIN"/>
    <property type="match status" value="1"/>
</dbReference>
<keyword evidence="6" id="KW-0547">Nucleotide-binding</keyword>
<gene>
    <name evidence="17" type="ORF">EV657_11092</name>
</gene>
<dbReference type="Pfam" id="PF02518">
    <property type="entry name" value="HATPase_c"/>
    <property type="match status" value="1"/>
</dbReference>
<dbReference type="GO" id="GO:0005524">
    <property type="term" value="F:ATP binding"/>
    <property type="evidence" value="ECO:0007669"/>
    <property type="project" value="UniProtKB-KW"/>
</dbReference>
<evidence type="ECO:0000259" key="15">
    <source>
        <dbReference type="PROSITE" id="PS50109"/>
    </source>
</evidence>
<dbReference type="InterPro" id="IPR003594">
    <property type="entry name" value="HATPase_dom"/>
</dbReference>
<dbReference type="InterPro" id="IPR001789">
    <property type="entry name" value="Sig_transdc_resp-reg_receiver"/>
</dbReference>
<dbReference type="GO" id="GO:0016020">
    <property type="term" value="C:membrane"/>
    <property type="evidence" value="ECO:0007669"/>
    <property type="project" value="UniProtKB-SubCell"/>
</dbReference>
<evidence type="ECO:0000313" key="17">
    <source>
        <dbReference type="EMBL" id="TDX28898.1"/>
    </source>
</evidence>
<dbReference type="SMART" id="SM00448">
    <property type="entry name" value="REC"/>
    <property type="match status" value="2"/>
</dbReference>
<evidence type="ECO:0000256" key="12">
    <source>
        <dbReference type="PROSITE-ProRule" id="PRU00169"/>
    </source>
</evidence>
<keyword evidence="9" id="KW-0902">Two-component regulatory system</keyword>
<dbReference type="InterPro" id="IPR036097">
    <property type="entry name" value="HisK_dim/P_sf"/>
</dbReference>
<evidence type="ECO:0000256" key="10">
    <source>
        <dbReference type="ARBA" id="ARBA00023136"/>
    </source>
</evidence>
<dbReference type="EC" id="2.7.13.3" evidence="3"/>
<evidence type="ECO:0000313" key="18">
    <source>
        <dbReference type="Proteomes" id="UP000295484"/>
    </source>
</evidence>
<feature type="domain" description="Response regulatory" evidence="16">
    <location>
        <begin position="721"/>
        <end position="840"/>
    </location>
</feature>
<feature type="modified residue" description="4-aspartylphosphate" evidence="12">
    <location>
        <position position="770"/>
    </location>
</feature>
<feature type="coiled-coil region" evidence="13">
    <location>
        <begin position="7"/>
        <end position="73"/>
    </location>
</feature>
<keyword evidence="7" id="KW-0418">Kinase</keyword>
<evidence type="ECO:0000256" key="13">
    <source>
        <dbReference type="SAM" id="Coils"/>
    </source>
</evidence>
<feature type="modified residue" description="4-aspartylphosphate" evidence="12">
    <location>
        <position position="624"/>
    </location>
</feature>
<dbReference type="CDD" id="cd16922">
    <property type="entry name" value="HATPase_EvgS-ArcB-TorS-like"/>
    <property type="match status" value="1"/>
</dbReference>
<keyword evidence="11" id="KW-0131">Cell cycle</keyword>
<evidence type="ECO:0000256" key="7">
    <source>
        <dbReference type="ARBA" id="ARBA00022777"/>
    </source>
</evidence>
<evidence type="ECO:0000256" key="1">
    <source>
        <dbReference type="ARBA" id="ARBA00000085"/>
    </source>
</evidence>
<organism evidence="17 18">
    <name type="scientific">Rhodovulum visakhapatnamense</name>
    <dbReference type="NCBI Taxonomy" id="364297"/>
    <lineage>
        <taxon>Bacteria</taxon>
        <taxon>Pseudomonadati</taxon>
        <taxon>Pseudomonadota</taxon>
        <taxon>Alphaproteobacteria</taxon>
        <taxon>Rhodobacterales</taxon>
        <taxon>Paracoccaceae</taxon>
        <taxon>Rhodovulum</taxon>
    </lineage>
</organism>
<sequence length="856" mass="94565">MDLHDKLAKERRARLAAERLLEQKSRELFEANRRLALHARALSEEIVQTRQTAEELRGRNNKVMNELAEVSKAFTVAKQRLWDSLETVKDGFSLFDADDRLVIANNAFFELFEGLEAVAPGARYDEIIRLAVEEGLFDIGDERPQAFAEDLLSRWHLDPVPSRVVRLWTGEYMKLIDRRTPSGDMVCLAINITDMMRMWASVEAIPDAFVLYDYEDRLVMCNDRYREFYAESAKAMVPGAKFEDVLRHGLAHGQYPEALGREEEWLTERMTNHQKPGAPVEQRLADGRWLRILEQRTPDGGIVGLRVDITEQKRQQEALDHARVAAEAANRAKSAFLANMSHELRTPMNGVVGMAELLCETDMSEEQRLYAHTIRESGEALLGLLNDVLDYSKIEADKLTLHPEPFDLERTIHEVVMLLQAPARDKRLDMLIDYDIFLPTRFVGDGVRVRQILTNLVGNAVKFTEEGHVLVRVVGIEDAPGSYQIHLTVEDTGIGISPDLQEHIFGEFNQVDDQENRKFEGTGLGLAITKRLVGMMEGEIWLVSEKGEGACFGIRLTLPVCEEADDLPVAPAIGARRVLVVDDQEVNRTILERQLAQLGLEVVCHICGELALQDAQGFDLVITDHRMPGMDGMSFARALRDGGYAGPILMLSSNPMRMRATDDPQSSGIDLILQKPLLRRALFEAVAKLAPPGPAAAAPAALPAPDPSTGDPAPGGALPMRVLAAEDNRTNRLVLEKMLGGLALEIRFAKDGNEAVDAFAEARPDLILMDISMPGCDGKEATRRIRALEAGTGVAPVPVIALTAHALSGDVLEILEAGLDGCLTKPLRKAEIVETLEAYRPDGRLPILPGAAAGGA</sequence>
<dbReference type="SMART" id="SM00387">
    <property type="entry name" value="HATPase_c"/>
    <property type="match status" value="1"/>
</dbReference>
<evidence type="ECO:0000256" key="14">
    <source>
        <dbReference type="SAM" id="MobiDB-lite"/>
    </source>
</evidence>
<dbReference type="InterPro" id="IPR011006">
    <property type="entry name" value="CheY-like_superfamily"/>
</dbReference>
<dbReference type="SUPFAM" id="SSF52172">
    <property type="entry name" value="CheY-like"/>
    <property type="match status" value="2"/>
</dbReference>
<protein>
    <recommendedName>
        <fullName evidence="3">histidine kinase</fullName>
        <ecNumber evidence="3">2.7.13.3</ecNumber>
    </recommendedName>
</protein>
<dbReference type="Pfam" id="PF00072">
    <property type="entry name" value="Response_reg"/>
    <property type="match status" value="2"/>
</dbReference>
<accession>A0A4R8FZ34</accession>
<feature type="region of interest" description="Disordered" evidence="14">
    <location>
        <begin position="694"/>
        <end position="717"/>
    </location>
</feature>
<keyword evidence="4 12" id="KW-0597">Phosphoprotein</keyword>